<organism evidence="1 2">
    <name type="scientific">Lachancea meyersii CBS 8951</name>
    <dbReference type="NCBI Taxonomy" id="1266667"/>
    <lineage>
        <taxon>Eukaryota</taxon>
        <taxon>Fungi</taxon>
        <taxon>Dikarya</taxon>
        <taxon>Ascomycota</taxon>
        <taxon>Saccharomycotina</taxon>
        <taxon>Saccharomycetes</taxon>
        <taxon>Saccharomycetales</taxon>
        <taxon>Saccharomycetaceae</taxon>
        <taxon>Lachancea</taxon>
    </lineage>
</organism>
<name>A0A1G4JJN1_9SACH</name>
<gene>
    <name evidence="1" type="ORF">LAME_0E09824G</name>
</gene>
<dbReference type="GO" id="GO:0043743">
    <property type="term" value="F:LPPG:FO 2-phospho-L-lactate transferase activity"/>
    <property type="evidence" value="ECO:0007669"/>
    <property type="project" value="InterPro"/>
</dbReference>
<sequence length="455" mass="50517">MNLVVLSGGTAANALLPAFEALSNELSFILPISDNGGSTSEILRVLGGPAIGDIRSRIVHLIKDKKLSKLLGFRLSTETTSAKQEWNSIVDGTHEVWTGFASEVKEICRSFLIHTQAEILKKHKTSAPFQFEKASVGNLFLTGVRLFLGSLDASIELALRVCRCDERTSIIPCINTNHTHHISALLQNGDVITGQSQISHPSRQQVKKVRPDALPVVCQNLSTESLVGPDSSVFLKSQRSSDDPFEDSEDDEEYAYPGYIHPELKLSQLHFDKLDIDVDHLLPAAIKRIFYINPYGEEVLPQGNNRAVSKLRNSDMIIYSVGSLMTSLLPIIILGNVAETILENEHARKVLLVNNKYDRETFGMDGTQFVQLIVESMNRALNNQKRRRKSYKLESAGGAEPLLWTKFVTDVVYLKDGEIPVDTKSLEHLGIKTFAIDSYCFEVDALAAMLQSLRP</sequence>
<dbReference type="InterPro" id="IPR038136">
    <property type="entry name" value="CofD-like_dom_sf"/>
</dbReference>
<evidence type="ECO:0000313" key="1">
    <source>
        <dbReference type="EMBL" id="SCU90732.1"/>
    </source>
</evidence>
<keyword evidence="2" id="KW-1185">Reference proteome</keyword>
<proteinExistence type="predicted"/>
<accession>A0A1G4JJN1</accession>
<dbReference type="InterPro" id="IPR002882">
    <property type="entry name" value="CofD"/>
</dbReference>
<dbReference type="PANTHER" id="PTHR31240:SF0">
    <property type="entry name" value="MATERNAL EFFECT EMBRYO ARREST 18"/>
    <property type="match status" value="1"/>
</dbReference>
<protein>
    <submittedName>
        <fullName evidence="1">LAME_0E09824g1_1</fullName>
    </submittedName>
</protein>
<dbReference type="OrthoDB" id="10267139at2759"/>
<dbReference type="Proteomes" id="UP000191144">
    <property type="component" value="Chromosome E"/>
</dbReference>
<dbReference type="SUPFAM" id="SSF142338">
    <property type="entry name" value="CofD-like"/>
    <property type="match status" value="1"/>
</dbReference>
<dbReference type="Gene3D" id="3.40.50.10680">
    <property type="entry name" value="CofD-like domains"/>
    <property type="match status" value="1"/>
</dbReference>
<reference evidence="2" key="1">
    <citation type="submission" date="2016-03" db="EMBL/GenBank/DDBJ databases">
        <authorList>
            <person name="Devillers Hugo."/>
        </authorList>
    </citation>
    <scope>NUCLEOTIDE SEQUENCE [LARGE SCALE GENOMIC DNA]</scope>
</reference>
<dbReference type="Pfam" id="PF01933">
    <property type="entry name" value="CofD"/>
    <property type="match status" value="1"/>
</dbReference>
<dbReference type="PANTHER" id="PTHR31240">
    <property type="entry name" value="MATERNAL EFFECT EMBRYO ARREST 18"/>
    <property type="match status" value="1"/>
</dbReference>
<evidence type="ECO:0000313" key="2">
    <source>
        <dbReference type="Proteomes" id="UP000191144"/>
    </source>
</evidence>
<dbReference type="AlphaFoldDB" id="A0A1G4JJN1"/>
<dbReference type="EMBL" id="LT598481">
    <property type="protein sequence ID" value="SCU90732.1"/>
    <property type="molecule type" value="Genomic_DNA"/>
</dbReference>